<evidence type="ECO:0000259" key="2">
    <source>
        <dbReference type="Pfam" id="PF14534"/>
    </source>
</evidence>
<keyword evidence="4" id="KW-1185">Reference proteome</keyword>
<dbReference type="SUPFAM" id="SSF54427">
    <property type="entry name" value="NTF2-like"/>
    <property type="match status" value="1"/>
</dbReference>
<dbReference type="Pfam" id="PF14534">
    <property type="entry name" value="DUF4440"/>
    <property type="match status" value="1"/>
</dbReference>
<dbReference type="EMBL" id="BSNJ01000008">
    <property type="protein sequence ID" value="GLQ21952.1"/>
    <property type="molecule type" value="Genomic_DNA"/>
</dbReference>
<dbReference type="RefSeq" id="WP_284374064.1">
    <property type="nucleotide sequence ID" value="NZ_BSNJ01000008.1"/>
</dbReference>
<protein>
    <recommendedName>
        <fullName evidence="2">DUF4440 domain-containing protein</fullName>
    </recommendedName>
</protein>
<sequence>MNYKSIVAIAILAFTPITACGELSDNPPSVDTDAVAEDVRQSVDGMVAAFLRRDVEGATESFADDYVGMFHGQPNVVGKAAEVEVTKAQMTDPALGLTLSNVAVDVAKAADMAIFTATYAYDFTDPETMTPTTETGNWVLIYKRQADGTMKVTTGIVTDTPPS</sequence>
<evidence type="ECO:0000313" key="4">
    <source>
        <dbReference type="Proteomes" id="UP001161390"/>
    </source>
</evidence>
<reference evidence="3" key="1">
    <citation type="journal article" date="2014" name="Int. J. Syst. Evol. Microbiol.">
        <title>Complete genome of a new Firmicutes species belonging to the dominant human colonic microbiota ('Ruminococcus bicirculans') reveals two chromosomes and a selective capacity to utilize plant glucans.</title>
        <authorList>
            <consortium name="NISC Comparative Sequencing Program"/>
            <person name="Wegmann U."/>
            <person name="Louis P."/>
            <person name="Goesmann A."/>
            <person name="Henrissat B."/>
            <person name="Duncan S.H."/>
            <person name="Flint H.J."/>
        </authorList>
    </citation>
    <scope>NUCLEOTIDE SEQUENCE</scope>
    <source>
        <strain evidence="3">NBRC 108216</strain>
    </source>
</reference>
<dbReference type="Proteomes" id="UP001161390">
    <property type="component" value="Unassembled WGS sequence"/>
</dbReference>
<keyword evidence="1" id="KW-0732">Signal</keyword>
<feature type="signal peptide" evidence="1">
    <location>
        <begin position="1"/>
        <end position="19"/>
    </location>
</feature>
<feature type="domain" description="DUF4440" evidence="2">
    <location>
        <begin position="40"/>
        <end position="148"/>
    </location>
</feature>
<comment type="caution">
    <text evidence="3">The sequence shown here is derived from an EMBL/GenBank/DDBJ whole genome shotgun (WGS) entry which is preliminary data.</text>
</comment>
<dbReference type="InterPro" id="IPR027843">
    <property type="entry name" value="DUF4440"/>
</dbReference>
<feature type="chain" id="PRO_5047204632" description="DUF4440 domain-containing protein" evidence="1">
    <location>
        <begin position="20"/>
        <end position="163"/>
    </location>
</feature>
<dbReference type="Gene3D" id="3.10.450.50">
    <property type="match status" value="1"/>
</dbReference>
<gene>
    <name evidence="3" type="ORF">GCM10007854_29070</name>
</gene>
<reference evidence="3" key="2">
    <citation type="submission" date="2023-01" db="EMBL/GenBank/DDBJ databases">
        <title>Draft genome sequence of Algimonas porphyrae strain NBRC 108216.</title>
        <authorList>
            <person name="Sun Q."/>
            <person name="Mori K."/>
        </authorList>
    </citation>
    <scope>NUCLEOTIDE SEQUENCE</scope>
    <source>
        <strain evidence="3">NBRC 108216</strain>
    </source>
</reference>
<evidence type="ECO:0000313" key="3">
    <source>
        <dbReference type="EMBL" id="GLQ21952.1"/>
    </source>
</evidence>
<name>A0ABQ5V6Q5_9PROT</name>
<evidence type="ECO:0000256" key="1">
    <source>
        <dbReference type="SAM" id="SignalP"/>
    </source>
</evidence>
<accession>A0ABQ5V6Q5</accession>
<dbReference type="InterPro" id="IPR032710">
    <property type="entry name" value="NTF2-like_dom_sf"/>
</dbReference>
<organism evidence="3 4">
    <name type="scientific">Algimonas porphyrae</name>
    <dbReference type="NCBI Taxonomy" id="1128113"/>
    <lineage>
        <taxon>Bacteria</taxon>
        <taxon>Pseudomonadati</taxon>
        <taxon>Pseudomonadota</taxon>
        <taxon>Alphaproteobacteria</taxon>
        <taxon>Maricaulales</taxon>
        <taxon>Robiginitomaculaceae</taxon>
        <taxon>Algimonas</taxon>
    </lineage>
</organism>
<proteinExistence type="predicted"/>